<dbReference type="SUPFAM" id="SSF47413">
    <property type="entry name" value="lambda repressor-like DNA-binding domains"/>
    <property type="match status" value="1"/>
</dbReference>
<dbReference type="eggNOG" id="COG1396">
    <property type="taxonomic scope" value="Bacteria"/>
</dbReference>
<protein>
    <submittedName>
        <fullName evidence="4">Transcriptional regulator</fullName>
    </submittedName>
</protein>
<dbReference type="Proteomes" id="UP000030361">
    <property type="component" value="Chromosome"/>
</dbReference>
<organism evidence="4 5">
    <name type="scientific">Lentilactobacillus curieae</name>
    <dbReference type="NCBI Taxonomy" id="1138822"/>
    <lineage>
        <taxon>Bacteria</taxon>
        <taxon>Bacillati</taxon>
        <taxon>Bacillota</taxon>
        <taxon>Bacilli</taxon>
        <taxon>Lactobacillales</taxon>
        <taxon>Lactobacillaceae</taxon>
        <taxon>Lentilactobacillus</taxon>
    </lineage>
</organism>
<dbReference type="PANTHER" id="PTHR46558:SF13">
    <property type="entry name" value="HTH-TYPE TRANSCRIPTIONAL REGULATOR IMMR"/>
    <property type="match status" value="1"/>
</dbReference>
<dbReference type="InterPro" id="IPR010982">
    <property type="entry name" value="Lambda_DNA-bd_dom_sf"/>
</dbReference>
<dbReference type="EMBL" id="CP018906">
    <property type="protein sequence ID" value="AQW21218.1"/>
    <property type="molecule type" value="Genomic_DNA"/>
</dbReference>
<dbReference type="SMART" id="SM00530">
    <property type="entry name" value="HTH_XRE"/>
    <property type="match status" value="1"/>
</dbReference>
<dbReference type="Gene3D" id="1.10.260.40">
    <property type="entry name" value="lambda repressor-like DNA-binding domains"/>
    <property type="match status" value="1"/>
</dbReference>
<dbReference type="PROSITE" id="PS50943">
    <property type="entry name" value="HTH_CROC1"/>
    <property type="match status" value="1"/>
</dbReference>
<evidence type="ECO:0000313" key="5">
    <source>
        <dbReference type="Proteomes" id="UP000030361"/>
    </source>
</evidence>
<feature type="domain" description="HTH cro/C1-type" evidence="3">
    <location>
        <begin position="9"/>
        <end position="63"/>
    </location>
</feature>
<feature type="transmembrane region" description="Helical" evidence="2">
    <location>
        <begin position="91"/>
        <end position="109"/>
    </location>
</feature>
<keyword evidence="2" id="KW-1133">Transmembrane helix</keyword>
<dbReference type="OrthoDB" id="9805856at2"/>
<dbReference type="KEGG" id="lcu:PL11_004400"/>
<sequence>MDNKFSSQLNLLRRQAHLSQTDLANKVFVTRQSVSKWERGDSVPDLDSLIKLSEVFNVDLNELVFGISNVLGDDTEKLSNIELIQRAKEWLSEYLIVIVVSIIVLAIFFF</sequence>
<keyword evidence="5" id="KW-1185">Reference proteome</keyword>
<evidence type="ECO:0000313" key="4">
    <source>
        <dbReference type="EMBL" id="AQW21218.1"/>
    </source>
</evidence>
<keyword evidence="1" id="KW-0238">DNA-binding</keyword>
<dbReference type="AlphaFoldDB" id="A0A1S6QHY3"/>
<dbReference type="PANTHER" id="PTHR46558">
    <property type="entry name" value="TRACRIPTIONAL REGULATORY PROTEIN-RELATED-RELATED"/>
    <property type="match status" value="1"/>
</dbReference>
<dbReference type="Pfam" id="PF01381">
    <property type="entry name" value="HTH_3"/>
    <property type="match status" value="1"/>
</dbReference>
<keyword evidence="2" id="KW-0472">Membrane</keyword>
<evidence type="ECO:0000256" key="2">
    <source>
        <dbReference type="SAM" id="Phobius"/>
    </source>
</evidence>
<proteinExistence type="predicted"/>
<evidence type="ECO:0000259" key="3">
    <source>
        <dbReference type="PROSITE" id="PS50943"/>
    </source>
</evidence>
<reference evidence="4 5" key="1">
    <citation type="journal article" date="2015" name="Genome Announc.">
        <title>Genome Sequence of Lactobacillus curieae CCTCC M 2011381T, a Novel Producer of Gamma-aminobutyric Acid.</title>
        <authorList>
            <person name="Wang Y."/>
            <person name="Wang Y."/>
            <person name="Lang C."/>
            <person name="Wei D."/>
            <person name="Xu P."/>
            <person name="Xie J."/>
        </authorList>
    </citation>
    <scope>NUCLEOTIDE SEQUENCE [LARGE SCALE GENOMIC DNA]</scope>
    <source>
        <strain evidence="4 5">CCTCC M 2011381</strain>
    </source>
</reference>
<dbReference type="RefSeq" id="WP_035166624.1">
    <property type="nucleotide sequence ID" value="NZ_CP018906.1"/>
</dbReference>
<name>A0A1S6QHY3_9LACO</name>
<dbReference type="GO" id="GO:0003677">
    <property type="term" value="F:DNA binding"/>
    <property type="evidence" value="ECO:0007669"/>
    <property type="project" value="UniProtKB-KW"/>
</dbReference>
<accession>A0A1S6QHY3</accession>
<dbReference type="CDD" id="cd00093">
    <property type="entry name" value="HTH_XRE"/>
    <property type="match status" value="1"/>
</dbReference>
<dbReference type="InterPro" id="IPR001387">
    <property type="entry name" value="Cro/C1-type_HTH"/>
</dbReference>
<keyword evidence="2" id="KW-0812">Transmembrane</keyword>
<evidence type="ECO:0000256" key="1">
    <source>
        <dbReference type="ARBA" id="ARBA00023125"/>
    </source>
</evidence>
<gene>
    <name evidence="4" type="ORF">PL11_004400</name>
</gene>